<proteinExistence type="predicted"/>
<dbReference type="Gene3D" id="1.25.40.10">
    <property type="entry name" value="Tetratricopeptide repeat domain"/>
    <property type="match status" value="4"/>
</dbReference>
<evidence type="ECO:0000256" key="2">
    <source>
        <dbReference type="ARBA" id="ARBA00022803"/>
    </source>
</evidence>
<sequence length="693" mass="76724">MAHLVNSHDTNDHFHGINDHFHGTNNHSYGTTYHPYGANDHICGTAQTMGGSTTWSRETVRFGDESTTYLVGVGHENAQPQNESSICEDHILSVIIILYPLMYSCIGSHKHSCSCPYLEMATLYSSAPVTDPCETKAQQLLNDGKIDQAIAMYLCIKPESARIFMIIGILYAEKKGDYKAAIIFYKKALKIQEKNGDDPSNAFTELGFAYQNLHEYDLALNYHFRALIIRKLAQTIDRKLIADSLIGIANAYWGEQNLSEALEYVTQAVTLNESVGSGNELNLATNLITLASIHHSRDDDNRALEVAKQALALLESCVSHDSPILASFLNNLGAIQFSLGLSGDAQLSFARALIICEQSLPEGHPQRLAIEKNIKRLTPMEQYNLRNSFISLCKAILYSSAPVTDPCEIKAQQLLNDGKIDQAIAMYLCIKPESARIFMIIGILYAEKKGDYKAAIIFYKKALKIQEKNGDDPSNAFTELGFAYQNLHEYDLALNYHFRALIIRKLAQTIDRKLIADSLIGIANAYWGEQNLSEALEYVTQAVTLNESVGSGNELNLATNLITLAIGSGNELNLATNLITLASIHHSRDDDNRALEVAKQALALLESCVPRDSPVLASFLNNLGAIQFSLGLSGDSQLSFARALIICEQSLPEGHPQRLAMEGNINRITEMEQNNQQNLESDHWQFSFKTLLA</sequence>
<name>A0A820TJB4_9BILA</name>
<reference evidence="4" key="1">
    <citation type="submission" date="2021-02" db="EMBL/GenBank/DDBJ databases">
        <authorList>
            <person name="Nowell W R."/>
        </authorList>
    </citation>
    <scope>NUCLEOTIDE SEQUENCE</scope>
</reference>
<keyword evidence="1" id="KW-0677">Repeat</keyword>
<dbReference type="PROSITE" id="PS50005">
    <property type="entry name" value="TPR"/>
    <property type="match status" value="2"/>
</dbReference>
<dbReference type="Pfam" id="PF13181">
    <property type="entry name" value="TPR_8"/>
    <property type="match status" value="2"/>
</dbReference>
<comment type="caution">
    <text evidence="4">The sequence shown here is derived from an EMBL/GenBank/DDBJ whole genome shotgun (WGS) entry which is preliminary data.</text>
</comment>
<evidence type="ECO:0000256" key="3">
    <source>
        <dbReference type="PROSITE-ProRule" id="PRU00339"/>
    </source>
</evidence>
<dbReference type="InterPro" id="IPR019734">
    <property type="entry name" value="TPR_rpt"/>
</dbReference>
<dbReference type="Proteomes" id="UP000663862">
    <property type="component" value="Unassembled WGS sequence"/>
</dbReference>
<accession>A0A820TJB4</accession>
<gene>
    <name evidence="4" type="ORF">TSG867_LOCUS18724</name>
</gene>
<evidence type="ECO:0000256" key="1">
    <source>
        <dbReference type="ARBA" id="ARBA00022737"/>
    </source>
</evidence>
<dbReference type="SUPFAM" id="SSF48452">
    <property type="entry name" value="TPR-like"/>
    <property type="match status" value="3"/>
</dbReference>
<dbReference type="SMART" id="SM00028">
    <property type="entry name" value="TPR"/>
    <property type="match status" value="10"/>
</dbReference>
<dbReference type="AlphaFoldDB" id="A0A820TJB4"/>
<evidence type="ECO:0000313" key="5">
    <source>
        <dbReference type="Proteomes" id="UP000663862"/>
    </source>
</evidence>
<evidence type="ECO:0008006" key="6">
    <source>
        <dbReference type="Google" id="ProtNLM"/>
    </source>
</evidence>
<dbReference type="PANTHER" id="PTHR45641">
    <property type="entry name" value="TETRATRICOPEPTIDE REPEAT PROTEIN (AFU_ORTHOLOGUE AFUA_6G03870)"/>
    <property type="match status" value="1"/>
</dbReference>
<evidence type="ECO:0000313" key="4">
    <source>
        <dbReference type="EMBL" id="CAF4472030.1"/>
    </source>
</evidence>
<organism evidence="4 5">
    <name type="scientific">Rotaria socialis</name>
    <dbReference type="NCBI Taxonomy" id="392032"/>
    <lineage>
        <taxon>Eukaryota</taxon>
        <taxon>Metazoa</taxon>
        <taxon>Spiralia</taxon>
        <taxon>Gnathifera</taxon>
        <taxon>Rotifera</taxon>
        <taxon>Eurotatoria</taxon>
        <taxon>Bdelloidea</taxon>
        <taxon>Philodinida</taxon>
        <taxon>Philodinidae</taxon>
        <taxon>Rotaria</taxon>
    </lineage>
</organism>
<feature type="repeat" description="TPR" evidence="3">
    <location>
        <begin position="516"/>
        <end position="549"/>
    </location>
</feature>
<dbReference type="EMBL" id="CAJOBQ010001265">
    <property type="protein sequence ID" value="CAF4472030.1"/>
    <property type="molecule type" value="Genomic_DNA"/>
</dbReference>
<dbReference type="Pfam" id="PF13424">
    <property type="entry name" value="TPR_12"/>
    <property type="match status" value="2"/>
</dbReference>
<keyword evidence="2 3" id="KW-0802">TPR repeat</keyword>
<dbReference type="PANTHER" id="PTHR45641:SF19">
    <property type="entry name" value="NEPHROCYSTIN-3"/>
    <property type="match status" value="1"/>
</dbReference>
<dbReference type="InterPro" id="IPR011990">
    <property type="entry name" value="TPR-like_helical_dom_sf"/>
</dbReference>
<protein>
    <recommendedName>
        <fullName evidence="6">Tetratricopeptide repeat protein</fullName>
    </recommendedName>
</protein>
<feature type="repeat" description="TPR" evidence="3">
    <location>
        <begin position="242"/>
        <end position="275"/>
    </location>
</feature>